<gene>
    <name evidence="2" type="ORF">RUN39_v1_10049</name>
</gene>
<evidence type="ECO:0000313" key="2">
    <source>
        <dbReference type="EMBL" id="CUV10856.1"/>
    </source>
</evidence>
<dbReference type="AlphaFoldDB" id="A0A0S4TL97"/>
<accession>A0A0S4TL97</accession>
<evidence type="ECO:0000256" key="1">
    <source>
        <dbReference type="SAM" id="Phobius"/>
    </source>
</evidence>
<keyword evidence="1" id="KW-0812">Transmembrane</keyword>
<dbReference type="Pfam" id="PF09935">
    <property type="entry name" value="DUF2167"/>
    <property type="match status" value="1"/>
</dbReference>
<name>A0A0S4TL97_RALSL</name>
<protein>
    <recommendedName>
        <fullName evidence="3">DUF2167 domain-containing protein</fullName>
    </recommendedName>
</protein>
<sequence>MARSMRDFACASNLARQCPGPDSPGQYEASGYISLNLITARDHVDADKPAVQKLLANLDFQDGKHCTDFNEKTDKVAEYGLAALVGGIAAKKLGLFAVIAAFFAKFAKVAILAVAGFGATIAKLFKRKSST</sequence>
<dbReference type="PATRIC" id="fig|305.106.peg.4282"/>
<dbReference type="InterPro" id="IPR018682">
    <property type="entry name" value="DUF2167_membr"/>
</dbReference>
<feature type="transmembrane region" description="Helical" evidence="1">
    <location>
        <begin position="109"/>
        <end position="125"/>
    </location>
</feature>
<feature type="transmembrane region" description="Helical" evidence="1">
    <location>
        <begin position="79"/>
        <end position="103"/>
    </location>
</feature>
<keyword evidence="1" id="KW-1133">Transmembrane helix</keyword>
<evidence type="ECO:0008006" key="3">
    <source>
        <dbReference type="Google" id="ProtNLM"/>
    </source>
</evidence>
<organism evidence="2">
    <name type="scientific">Ralstonia solanacearum</name>
    <name type="common">Pseudomonas solanacearum</name>
    <dbReference type="NCBI Taxonomy" id="305"/>
    <lineage>
        <taxon>Bacteria</taxon>
        <taxon>Pseudomonadati</taxon>
        <taxon>Pseudomonadota</taxon>
        <taxon>Betaproteobacteria</taxon>
        <taxon>Burkholderiales</taxon>
        <taxon>Burkholderiaceae</taxon>
        <taxon>Ralstonia</taxon>
        <taxon>Ralstonia solanacearum species complex</taxon>
    </lineage>
</organism>
<proteinExistence type="predicted"/>
<keyword evidence="1" id="KW-0472">Membrane</keyword>
<dbReference type="EMBL" id="LN899819">
    <property type="protein sequence ID" value="CUV10856.1"/>
    <property type="molecule type" value="Genomic_DNA"/>
</dbReference>
<reference evidence="2" key="1">
    <citation type="submission" date="2015-10" db="EMBL/GenBank/DDBJ databases">
        <authorList>
            <person name="Gilbert D.G."/>
        </authorList>
    </citation>
    <scope>NUCLEOTIDE SEQUENCE</scope>
    <source>
        <strain evidence="2">Phyl III-seqv23</strain>
    </source>
</reference>